<geneLocation type="plasmid" evidence="2">
    <name>parsfin14</name>
</geneLocation>
<dbReference type="EMBL" id="CP038626">
    <property type="protein sequence ID" value="QBY46999.1"/>
    <property type="molecule type" value="Genomic_DNA"/>
</dbReference>
<dbReference type="Proteomes" id="UP000295134">
    <property type="component" value="Plasmid pArsFIN14"/>
</dbReference>
<protein>
    <submittedName>
        <fullName evidence="1">Uncharacterized protein</fullName>
    </submittedName>
</protein>
<keyword evidence="1" id="KW-0614">Plasmid</keyword>
<dbReference type="KEGG" id="ans:ArsFIN_56100"/>
<proteinExistence type="predicted"/>
<accession>A0A4P7L2J9</accession>
<dbReference type="RefSeq" id="WP_135679328.1">
    <property type="nucleotide sequence ID" value="NZ_CP038626.1"/>
</dbReference>
<dbReference type="GeneID" id="39751587"/>
<name>A0A4P7L2J9_9GAMM</name>
<evidence type="ECO:0000313" key="2">
    <source>
        <dbReference type="Proteomes" id="UP000295134"/>
    </source>
</evidence>
<dbReference type="AlphaFoldDB" id="A0A4P7L2J9"/>
<sequence length="78" mass="9003">MKGCKNSQSIKIFNGETVSKISYGKTVGYLNAAKRRQERRKIEAIRHQLLKSYSPTYHNAMESLINAKTLRLYARRVS</sequence>
<gene>
    <name evidence="1" type="ORF">ArsFIN_56100</name>
</gene>
<organism evidence="1 2">
    <name type="scientific">Arsenophonus nasoniae</name>
    <name type="common">son-killer infecting Nasonia vitripennis</name>
    <dbReference type="NCBI Taxonomy" id="638"/>
    <lineage>
        <taxon>Bacteria</taxon>
        <taxon>Pseudomonadati</taxon>
        <taxon>Pseudomonadota</taxon>
        <taxon>Gammaproteobacteria</taxon>
        <taxon>Enterobacterales</taxon>
        <taxon>Morganellaceae</taxon>
        <taxon>Arsenophonus</taxon>
    </lineage>
</organism>
<reference evidence="1 2" key="1">
    <citation type="submission" date="2019-03" db="EMBL/GenBank/DDBJ databases">
        <title>Long-read sequencing reveals hyperdense prophage content in a complex bacterial symbiont genome.</title>
        <authorList>
            <person name="Frost C.L."/>
            <person name="Siozios S."/>
            <person name="Nadal-Jimenez P."/>
            <person name="Brockhurst M.A."/>
            <person name="King K.C."/>
            <person name="Darby A.C."/>
            <person name="Hurst G.D.D."/>
        </authorList>
    </citation>
    <scope>NUCLEOTIDE SEQUENCE [LARGE SCALE GENOMIC DNA]</scope>
    <source>
        <strain evidence="1 2">FIN</strain>
        <plasmid evidence="2">parsfin14</plasmid>
    </source>
</reference>
<evidence type="ECO:0000313" key="1">
    <source>
        <dbReference type="EMBL" id="QBY46999.1"/>
    </source>
</evidence>